<dbReference type="GO" id="GO:0004674">
    <property type="term" value="F:protein serine/threonine kinase activity"/>
    <property type="evidence" value="ECO:0007669"/>
    <property type="project" value="TreeGrafter"/>
</dbReference>
<evidence type="ECO:0000313" key="8">
    <source>
        <dbReference type="EMBL" id="RVU24482.1"/>
    </source>
</evidence>
<feature type="compositionally biased region" description="Pro residues" evidence="6">
    <location>
        <begin position="304"/>
        <end position="322"/>
    </location>
</feature>
<dbReference type="Gene3D" id="2.130.10.10">
    <property type="entry name" value="YVTN repeat-like/Quinoprotein amine dehydrogenase"/>
    <property type="match status" value="2"/>
</dbReference>
<gene>
    <name evidence="8" type="ORF">EOT10_15890</name>
</gene>
<evidence type="ECO:0000256" key="4">
    <source>
        <dbReference type="ARBA" id="ARBA00022840"/>
    </source>
</evidence>
<feature type="domain" description="Protein kinase" evidence="7">
    <location>
        <begin position="16"/>
        <end position="268"/>
    </location>
</feature>
<organism evidence="8 9">
    <name type="scientific">Streptomyces antnestii</name>
    <dbReference type="NCBI Taxonomy" id="2494256"/>
    <lineage>
        <taxon>Bacteria</taxon>
        <taxon>Bacillati</taxon>
        <taxon>Actinomycetota</taxon>
        <taxon>Actinomycetes</taxon>
        <taxon>Kitasatosporales</taxon>
        <taxon>Streptomycetaceae</taxon>
        <taxon>Streptomyces</taxon>
    </lineage>
</organism>
<reference evidence="8 9" key="1">
    <citation type="submission" date="2019-01" db="EMBL/GenBank/DDBJ databases">
        <title>Genome sequences of Streptomyces and Rhizobium isolates collected from root and soil.</title>
        <authorList>
            <person name="Chhettri S."/>
            <person name="Sevigny J.L."/>
            <person name="Sen A."/>
            <person name="Ennis N."/>
            <person name="Tisa L."/>
        </authorList>
    </citation>
    <scope>NUCLEOTIDE SEQUENCE [LARGE SCALE GENOMIC DNA]</scope>
    <source>
        <strain evidence="8 9">San01</strain>
    </source>
</reference>
<dbReference type="Pfam" id="PF00069">
    <property type="entry name" value="Pkinase"/>
    <property type="match status" value="1"/>
</dbReference>
<dbReference type="PROSITE" id="PS00108">
    <property type="entry name" value="PROTEIN_KINASE_ST"/>
    <property type="match status" value="1"/>
</dbReference>
<evidence type="ECO:0000259" key="7">
    <source>
        <dbReference type="PROSITE" id="PS50011"/>
    </source>
</evidence>
<dbReference type="Gene3D" id="1.10.510.10">
    <property type="entry name" value="Transferase(Phosphotransferase) domain 1"/>
    <property type="match status" value="1"/>
</dbReference>
<feature type="region of interest" description="Disordered" evidence="6">
    <location>
        <begin position="297"/>
        <end position="324"/>
    </location>
</feature>
<dbReference type="CDD" id="cd14014">
    <property type="entry name" value="STKc_PknB_like"/>
    <property type="match status" value="1"/>
</dbReference>
<dbReference type="PROSITE" id="PS50011">
    <property type="entry name" value="PROTEIN_KINASE_DOM"/>
    <property type="match status" value="1"/>
</dbReference>
<dbReference type="InterPro" id="IPR011009">
    <property type="entry name" value="Kinase-like_dom_sf"/>
</dbReference>
<accession>A0A437PQE8</accession>
<dbReference type="PANTHER" id="PTHR43289">
    <property type="entry name" value="MITOGEN-ACTIVATED PROTEIN KINASE KINASE KINASE 20-RELATED"/>
    <property type="match status" value="1"/>
</dbReference>
<protein>
    <submittedName>
        <fullName evidence="8">Serine/threonine-protein kinase</fullName>
    </submittedName>
</protein>
<dbReference type="OrthoDB" id="9762169at2"/>
<dbReference type="InterPro" id="IPR000719">
    <property type="entry name" value="Prot_kinase_dom"/>
</dbReference>
<feature type="binding site" evidence="5">
    <location>
        <position position="44"/>
    </location>
    <ligand>
        <name>ATP</name>
        <dbReference type="ChEBI" id="CHEBI:30616"/>
    </ligand>
</feature>
<dbReference type="SUPFAM" id="SSF56112">
    <property type="entry name" value="Protein kinase-like (PK-like)"/>
    <property type="match status" value="1"/>
</dbReference>
<evidence type="ECO:0000256" key="6">
    <source>
        <dbReference type="SAM" id="MobiDB-lite"/>
    </source>
</evidence>
<dbReference type="InterPro" id="IPR008271">
    <property type="entry name" value="Ser/Thr_kinase_AS"/>
</dbReference>
<dbReference type="InterPro" id="IPR018391">
    <property type="entry name" value="PQQ_b-propeller_rpt"/>
</dbReference>
<dbReference type="GO" id="GO:0005524">
    <property type="term" value="F:ATP binding"/>
    <property type="evidence" value="ECO:0007669"/>
    <property type="project" value="UniProtKB-UniRule"/>
</dbReference>
<keyword evidence="9" id="KW-1185">Reference proteome</keyword>
<evidence type="ECO:0000256" key="5">
    <source>
        <dbReference type="PROSITE-ProRule" id="PRU10141"/>
    </source>
</evidence>
<dbReference type="InterPro" id="IPR017441">
    <property type="entry name" value="Protein_kinase_ATP_BS"/>
</dbReference>
<evidence type="ECO:0000256" key="2">
    <source>
        <dbReference type="ARBA" id="ARBA00022741"/>
    </source>
</evidence>
<dbReference type="InterPro" id="IPR002372">
    <property type="entry name" value="PQQ_rpt_dom"/>
</dbReference>
<keyword evidence="3 8" id="KW-0418">Kinase</keyword>
<keyword evidence="4 5" id="KW-0067">ATP-binding</keyword>
<dbReference type="Proteomes" id="UP000283128">
    <property type="component" value="Unassembled WGS sequence"/>
</dbReference>
<dbReference type="SMART" id="SM00564">
    <property type="entry name" value="PQQ"/>
    <property type="match status" value="3"/>
</dbReference>
<dbReference type="InterPro" id="IPR015943">
    <property type="entry name" value="WD40/YVTN_repeat-like_dom_sf"/>
</dbReference>
<evidence type="ECO:0000313" key="9">
    <source>
        <dbReference type="Proteomes" id="UP000283128"/>
    </source>
</evidence>
<dbReference type="PANTHER" id="PTHR43289:SF34">
    <property type="entry name" value="SERINE_THREONINE-PROTEIN KINASE YBDM-RELATED"/>
    <property type="match status" value="1"/>
</dbReference>
<evidence type="ECO:0000256" key="3">
    <source>
        <dbReference type="ARBA" id="ARBA00022777"/>
    </source>
</evidence>
<dbReference type="InterPro" id="IPR011047">
    <property type="entry name" value="Quinoprotein_ADH-like_sf"/>
</dbReference>
<dbReference type="SUPFAM" id="SSF50998">
    <property type="entry name" value="Quinoprotein alcohol dehydrogenase-like"/>
    <property type="match status" value="1"/>
</dbReference>
<dbReference type="EMBL" id="RZYA01000006">
    <property type="protein sequence ID" value="RVU24482.1"/>
    <property type="molecule type" value="Genomic_DNA"/>
</dbReference>
<proteinExistence type="predicted"/>
<dbReference type="Gene3D" id="3.30.200.20">
    <property type="entry name" value="Phosphorylase Kinase, domain 1"/>
    <property type="match status" value="1"/>
</dbReference>
<keyword evidence="1" id="KW-0808">Transferase</keyword>
<name>A0A437PQE8_9ACTN</name>
<dbReference type="PROSITE" id="PS00107">
    <property type="entry name" value="PROTEIN_KINASE_ATP"/>
    <property type="match status" value="1"/>
</dbReference>
<evidence type="ECO:0000256" key="1">
    <source>
        <dbReference type="ARBA" id="ARBA00022679"/>
    </source>
</evidence>
<comment type="caution">
    <text evidence="8">The sequence shown here is derived from an EMBL/GenBank/DDBJ whole genome shotgun (WGS) entry which is preliminary data.</text>
</comment>
<dbReference type="SMART" id="SM00220">
    <property type="entry name" value="S_TKc"/>
    <property type="match status" value="1"/>
</dbReference>
<dbReference type="Pfam" id="PF13360">
    <property type="entry name" value="PQQ_2"/>
    <property type="match status" value="1"/>
</dbReference>
<dbReference type="AlphaFoldDB" id="A0A437PQE8"/>
<keyword evidence="2 5" id="KW-0547">Nucleotide-binding</keyword>
<sequence length="748" mass="78743">MPSPLTHDDPVALGPYRLLARLGSGGMGTVYLGRTARGRTVALKTMHARIAADPDSRTRFRLEVDAARVIGGRYGAQVVDADPHAETPWLATEYVFGPPLDDAVQWNGPLPEASVRALGAALANALGQLHHSDVVHRDLKPSNIMVTAYGPKVIDFGIARAIGDARLTRTGAAVGTPAFMSPEQATGQEHDAAGDVFALAGVLVFAATGHGPFGQGQPADLLYRVRYGEPDLGDVPPALTPLLARCLAKDPGLRPTTSEIASQLHDGSGEFADHLPDAVLSEIGRRASEVWAVTAQRMAAPTEGSPPPAPAEGSRPPAPAKPTPVSRRRLFALGGGVAAGVAAAAGGFWYWRDQSGAGAGPGGQGEYADNGASAKRTTGLAPLWKVSDRNRQHELGPLVPHPVPGTVLMDQGGLAGLAPRTGAAKWGVISGAGSWQYAVANGKVYRIEEPNPDVDQKHPPLAIHSVNSDSGGTLATVARLSDSNGSLRGNQLLCVADEVLYLAVGDGADPPSGAGEFRASQKWTLRAVDGRTGKTLWTRPLPSRRNDSNRLHFLAARVVGNRLITLQEREEGAVRVVLHNTRTGAVSWEAPYSVDDPETVREGISADTSHVYLGAGQLRALRLSDGRQVWSSRPTHGYGETYSPPTLKSGVLYAVVDGAGLVAVDPRSGKQRWAEKSDTPGNAFVTCRPVIGARFAYYKNGVTLRAVSLASHTAARTYVTSGEQFFGDEQNGIVIAVANNYVAAYPLA</sequence>
<dbReference type="RefSeq" id="WP_127828839.1">
    <property type="nucleotide sequence ID" value="NZ_RZYA01000006.1"/>
</dbReference>